<dbReference type="PANTHER" id="PTHR32071:SF81">
    <property type="entry name" value="PROPIONATE CATABOLISM OPERON REGULATORY PROTEIN"/>
    <property type="match status" value="1"/>
</dbReference>
<gene>
    <name evidence="7" type="primary">zraR_3</name>
    <name evidence="7" type="ORF">ERS008530_03610</name>
</gene>
<reference evidence="7 8" key="1">
    <citation type="submission" date="2015-03" db="EMBL/GenBank/DDBJ databases">
        <authorList>
            <person name="Murphy D."/>
        </authorList>
    </citation>
    <scope>NUCLEOTIDE SEQUENCE [LARGE SCALE GENOMIC DNA]</scope>
    <source>
        <strain evidence="7 8">BR165/97</strain>
    </source>
</reference>
<dbReference type="SUPFAM" id="SSF48452">
    <property type="entry name" value="TPR-like"/>
    <property type="match status" value="1"/>
</dbReference>
<evidence type="ECO:0000313" key="8">
    <source>
        <dbReference type="Proteomes" id="UP000038750"/>
    </source>
</evidence>
<dbReference type="GO" id="GO:0043565">
    <property type="term" value="F:sequence-specific DNA binding"/>
    <property type="evidence" value="ECO:0007669"/>
    <property type="project" value="InterPro"/>
</dbReference>
<dbReference type="OrthoDB" id="5496274at2"/>
<keyword evidence="3" id="KW-0805">Transcription regulation</keyword>
<dbReference type="Gene3D" id="1.10.8.60">
    <property type="match status" value="1"/>
</dbReference>
<dbReference type="EMBL" id="CPZJ01000017">
    <property type="protein sequence ID" value="CNG37316.1"/>
    <property type="molecule type" value="Genomic_DNA"/>
</dbReference>
<dbReference type="Gene3D" id="1.10.10.60">
    <property type="entry name" value="Homeodomain-like"/>
    <property type="match status" value="1"/>
</dbReference>
<sequence>MTVCNEKTSINVIGSSAAFKQLLRLVDRVAPSQQTLLICGPTGCGKEVIAQLIHQRSKNPSAPFIDLNCGAIPEHLVEAELFGHVKGAFTGASGDRRGHLEMVGNGTLFLDEIGEMPLSVQPKLLRALETRTFRPIGSSDLRHFKGRVVAATHRNLLAQVKSGVFREDLYYRLGVITLDIPALSQRREDIPALIDYFSALQTHPLVFNSQAMSYLQQYPWPGNVRELRNLVDRLAALSDSHLITREVLDTFMPSSQLEVKVSSDLLADAMLALPGLDKLVAVEQLLIDRALQRTSGNKTAAAQLLGISRKSVERRIHGRMDKRPIALKHLQEGMRLMHCSAYHDAIVDLQKGLQLLVGIALDDEVRQLHYNLYRQLSTSYQILYGWLSHDALKYHNDAISLGKKAGDESELAGLLFWRWSAQLMSLDLPHVRTLAQELLQRGLTEKNASIWSEAHVALASALFWLGDNQEVLTCLARSKLLTAPCQYADQQGLDLVGMALTLKGLALFQQGEFKKSKEIAKKLASRAMGEDIIAFHRVISLRGAAWLACLFEDSDSLGRLTHELASQAQQYGFTFYQGLAKVLKGCYLLTQHDYVQAKQYMTEGGDSHLFCQEGKLFHSFQAWKRGELLLQSGEAQQCDVLMSQALDLAFKHQERAYLSELMEVKARARLALNDIVGAEQGFRCAITTAQTLGIVPAQIIATSELARLLNQSQRKAEAVALLSSILKNIDSQLAPPFVNRAIQLLAELDKAE</sequence>
<dbReference type="InterPro" id="IPR002197">
    <property type="entry name" value="HTH_Fis"/>
</dbReference>
<dbReference type="Gene3D" id="3.40.50.300">
    <property type="entry name" value="P-loop containing nucleotide triphosphate hydrolases"/>
    <property type="match status" value="1"/>
</dbReference>
<dbReference type="AlphaFoldDB" id="A0A0T9MR23"/>
<feature type="domain" description="Sigma-54 factor interaction" evidence="6">
    <location>
        <begin position="12"/>
        <end position="236"/>
    </location>
</feature>
<dbReference type="SUPFAM" id="SSF52540">
    <property type="entry name" value="P-loop containing nucleoside triphosphate hydrolases"/>
    <property type="match status" value="1"/>
</dbReference>
<evidence type="ECO:0000256" key="5">
    <source>
        <dbReference type="ARBA" id="ARBA00023163"/>
    </source>
</evidence>
<accession>A0A0T9MR23</accession>
<dbReference type="InterPro" id="IPR009057">
    <property type="entry name" value="Homeodomain-like_sf"/>
</dbReference>
<dbReference type="PRINTS" id="PR01590">
    <property type="entry name" value="HTHFIS"/>
</dbReference>
<organism evidence="7 8">
    <name type="scientific">Yersinia intermedia</name>
    <dbReference type="NCBI Taxonomy" id="631"/>
    <lineage>
        <taxon>Bacteria</taxon>
        <taxon>Pseudomonadati</taxon>
        <taxon>Pseudomonadota</taxon>
        <taxon>Gammaproteobacteria</taxon>
        <taxon>Enterobacterales</taxon>
        <taxon>Yersiniaceae</taxon>
        <taxon>Yersinia</taxon>
    </lineage>
</organism>
<dbReference type="PROSITE" id="PS00688">
    <property type="entry name" value="SIGMA54_INTERACT_3"/>
    <property type="match status" value="1"/>
</dbReference>
<evidence type="ECO:0000256" key="3">
    <source>
        <dbReference type="ARBA" id="ARBA00023015"/>
    </source>
</evidence>
<dbReference type="InterPro" id="IPR027417">
    <property type="entry name" value="P-loop_NTPase"/>
</dbReference>
<dbReference type="RefSeq" id="WP_050074204.1">
    <property type="nucleotide sequence ID" value="NZ_CPZJ01000017.1"/>
</dbReference>
<dbReference type="Proteomes" id="UP000038750">
    <property type="component" value="Unassembled WGS sequence"/>
</dbReference>
<dbReference type="GO" id="GO:0006355">
    <property type="term" value="P:regulation of DNA-templated transcription"/>
    <property type="evidence" value="ECO:0007669"/>
    <property type="project" value="InterPro"/>
</dbReference>
<keyword evidence="5" id="KW-0804">Transcription</keyword>
<dbReference type="FunFam" id="3.40.50.300:FF:000006">
    <property type="entry name" value="DNA-binding transcriptional regulator NtrC"/>
    <property type="match status" value="1"/>
</dbReference>
<keyword evidence="1" id="KW-0547">Nucleotide-binding</keyword>
<evidence type="ECO:0000313" key="7">
    <source>
        <dbReference type="EMBL" id="CNG37316.1"/>
    </source>
</evidence>
<evidence type="ECO:0000256" key="4">
    <source>
        <dbReference type="ARBA" id="ARBA00023125"/>
    </source>
</evidence>
<dbReference type="eggNOG" id="COG3829">
    <property type="taxonomic scope" value="Bacteria"/>
</dbReference>
<dbReference type="Pfam" id="PF00158">
    <property type="entry name" value="Sigma54_activat"/>
    <property type="match status" value="1"/>
</dbReference>
<dbReference type="Pfam" id="PF02954">
    <property type="entry name" value="HTH_8"/>
    <property type="match status" value="1"/>
</dbReference>
<evidence type="ECO:0000256" key="2">
    <source>
        <dbReference type="ARBA" id="ARBA00022840"/>
    </source>
</evidence>
<protein>
    <submittedName>
        <fullName evidence="7">Helix-turn-helix, Fis-type</fullName>
    </submittedName>
</protein>
<dbReference type="GO" id="GO:0005524">
    <property type="term" value="F:ATP binding"/>
    <property type="evidence" value="ECO:0007669"/>
    <property type="project" value="UniProtKB-KW"/>
</dbReference>
<dbReference type="InterPro" id="IPR011990">
    <property type="entry name" value="TPR-like_helical_dom_sf"/>
</dbReference>
<keyword evidence="2" id="KW-0067">ATP-binding</keyword>
<evidence type="ECO:0000256" key="1">
    <source>
        <dbReference type="ARBA" id="ARBA00022741"/>
    </source>
</evidence>
<dbReference type="SMART" id="SM00382">
    <property type="entry name" value="AAA"/>
    <property type="match status" value="1"/>
</dbReference>
<dbReference type="Pfam" id="PF25601">
    <property type="entry name" value="AAA_lid_14"/>
    <property type="match status" value="1"/>
</dbReference>
<dbReference type="PANTHER" id="PTHR32071">
    <property type="entry name" value="TRANSCRIPTIONAL REGULATORY PROTEIN"/>
    <property type="match status" value="1"/>
</dbReference>
<dbReference type="InterPro" id="IPR058031">
    <property type="entry name" value="AAA_lid_NorR"/>
</dbReference>
<proteinExistence type="predicted"/>
<dbReference type="SUPFAM" id="SSF46689">
    <property type="entry name" value="Homeodomain-like"/>
    <property type="match status" value="1"/>
</dbReference>
<dbReference type="CDD" id="cd00009">
    <property type="entry name" value="AAA"/>
    <property type="match status" value="1"/>
</dbReference>
<keyword evidence="4" id="KW-0238">DNA-binding</keyword>
<evidence type="ECO:0000259" key="6">
    <source>
        <dbReference type="PROSITE" id="PS50045"/>
    </source>
</evidence>
<name>A0A0T9MR23_YERIN</name>
<dbReference type="InterPro" id="IPR003593">
    <property type="entry name" value="AAA+_ATPase"/>
</dbReference>
<dbReference type="InterPro" id="IPR002078">
    <property type="entry name" value="Sigma_54_int"/>
</dbReference>
<dbReference type="PROSITE" id="PS50045">
    <property type="entry name" value="SIGMA54_INTERACT_4"/>
    <property type="match status" value="1"/>
</dbReference>
<dbReference type="STRING" id="631.CH53_1815"/>
<dbReference type="InterPro" id="IPR025944">
    <property type="entry name" value="Sigma_54_int_dom_CS"/>
</dbReference>